<evidence type="ECO:0000313" key="10">
    <source>
        <dbReference type="EMBL" id="HGL18303.1"/>
    </source>
</evidence>
<sequence>MAKVALKKVVFYVHYLERERLLERLQDEGLVHFTEIRRDLKDEFEVTHLSEVEFESHLESVLTRLSNAIKFLESYTRKKSFIESLYEAKKPVEKKEFFRIARCVEPGTILVQVETLEQELAQLAQEESNLLAQKNFILPWVNLEYNLEDIKSTDELVMAPGSLPSGKIADLEELPLACQLVYDDGKRAYVVLIYHKKDEDLIRPILQEKEFEPVEFHGYHGRPAEILRELDEKLNILEEEKKNLKQAIEKVSRHYDVLTILYDYYQSVYNRELIDNRGLKTASISVYQGYVRERELARLEKVFSEFETAYYEVVEPEDGEEVPVELENRKIFKPFEGLVKMYGLPSPIDPDPTAIITPFFILFFGICYGDAAYGLLLSLLSIWFMRKLKISAPLLWILFAGGIASMIFGAITGGWFGDFFERANIGFLNAFRRKMMVFDPMNDVMTFFALTIALGFIQVNVGLAVNAYKRIREGDTIGAISQPIAWIVILSSLVYLGLFAGKISNPLLNNTVKALALFFVLLMVLFSSRHSRNFVIRIVKGAYNVYNGVGFIGDLLSYVRLMALGLTSSGIAMAINILTLLVWQIPIAGYILGPLVFIFGHLFSLAINILGSIVHPLRLQYVEFFKQFYDDGGTPFLPLKWEGKYTEIVEIKKQEV</sequence>
<evidence type="ECO:0000256" key="8">
    <source>
        <dbReference type="SAM" id="Coils"/>
    </source>
</evidence>
<dbReference type="GO" id="GO:0007035">
    <property type="term" value="P:vacuolar acidification"/>
    <property type="evidence" value="ECO:0007669"/>
    <property type="project" value="TreeGrafter"/>
</dbReference>
<keyword evidence="6" id="KW-0406">Ion transport</keyword>
<feature type="transmembrane region" description="Helical" evidence="9">
    <location>
        <begin position="394"/>
        <end position="416"/>
    </location>
</feature>
<evidence type="ECO:0000256" key="7">
    <source>
        <dbReference type="ARBA" id="ARBA00023136"/>
    </source>
</evidence>
<feature type="transmembrane region" description="Helical" evidence="9">
    <location>
        <begin position="507"/>
        <end position="527"/>
    </location>
</feature>
<comment type="caution">
    <text evidence="10">The sequence shown here is derived from an EMBL/GenBank/DDBJ whole genome shotgun (WGS) entry which is preliminary data.</text>
</comment>
<organism evidence="10">
    <name type="scientific">candidate division WOR-3 bacterium</name>
    <dbReference type="NCBI Taxonomy" id="2052148"/>
    <lineage>
        <taxon>Bacteria</taxon>
        <taxon>Bacteria division WOR-3</taxon>
    </lineage>
</organism>
<gene>
    <name evidence="10" type="ORF">ENU66_08255</name>
</gene>
<dbReference type="InterPro" id="IPR002490">
    <property type="entry name" value="V-ATPase_116kDa_su"/>
</dbReference>
<evidence type="ECO:0000256" key="9">
    <source>
        <dbReference type="SAM" id="Phobius"/>
    </source>
</evidence>
<feature type="coiled-coil region" evidence="8">
    <location>
        <begin position="227"/>
        <end position="254"/>
    </location>
</feature>
<proteinExistence type="inferred from homology"/>
<feature type="transmembrane region" description="Helical" evidence="9">
    <location>
        <begin position="480"/>
        <end position="501"/>
    </location>
</feature>
<feature type="transmembrane region" description="Helical" evidence="9">
    <location>
        <begin position="591"/>
        <end position="611"/>
    </location>
</feature>
<reference evidence="10" key="1">
    <citation type="journal article" date="2020" name="mSystems">
        <title>Genome- and Community-Level Interaction Insights into Carbon Utilization and Element Cycling Functions of Hydrothermarchaeota in Hydrothermal Sediment.</title>
        <authorList>
            <person name="Zhou Z."/>
            <person name="Liu Y."/>
            <person name="Xu W."/>
            <person name="Pan J."/>
            <person name="Luo Z.H."/>
            <person name="Li M."/>
        </authorList>
    </citation>
    <scope>NUCLEOTIDE SEQUENCE [LARGE SCALE GENOMIC DNA]</scope>
    <source>
        <strain evidence="10">SpSt-69</strain>
    </source>
</reference>
<keyword evidence="5 9" id="KW-1133">Transmembrane helix</keyword>
<evidence type="ECO:0000256" key="5">
    <source>
        <dbReference type="ARBA" id="ARBA00022989"/>
    </source>
</evidence>
<evidence type="ECO:0000256" key="2">
    <source>
        <dbReference type="ARBA" id="ARBA00009904"/>
    </source>
</evidence>
<comment type="subcellular location">
    <subcellularLocation>
        <location evidence="1">Membrane</location>
        <topology evidence="1">Multi-pass membrane protein</topology>
    </subcellularLocation>
</comment>
<protein>
    <submittedName>
        <fullName evidence="10">V-type ATP synthase subunit I</fullName>
    </submittedName>
</protein>
<evidence type="ECO:0000256" key="6">
    <source>
        <dbReference type="ARBA" id="ARBA00023065"/>
    </source>
</evidence>
<keyword evidence="4 9" id="KW-0812">Transmembrane</keyword>
<evidence type="ECO:0000256" key="3">
    <source>
        <dbReference type="ARBA" id="ARBA00022448"/>
    </source>
</evidence>
<dbReference type="GO" id="GO:0046961">
    <property type="term" value="F:proton-transporting ATPase activity, rotational mechanism"/>
    <property type="evidence" value="ECO:0007669"/>
    <property type="project" value="InterPro"/>
</dbReference>
<keyword evidence="7 9" id="KW-0472">Membrane</keyword>
<evidence type="ECO:0000256" key="1">
    <source>
        <dbReference type="ARBA" id="ARBA00004141"/>
    </source>
</evidence>
<feature type="transmembrane region" description="Helical" evidence="9">
    <location>
        <begin position="561"/>
        <end position="585"/>
    </location>
</feature>
<dbReference type="PANTHER" id="PTHR11629">
    <property type="entry name" value="VACUOLAR PROTON ATPASES"/>
    <property type="match status" value="1"/>
</dbReference>
<dbReference type="EMBL" id="DTDJ01000050">
    <property type="protein sequence ID" value="HGL18303.1"/>
    <property type="molecule type" value="Genomic_DNA"/>
</dbReference>
<name>A0A7V3ZZ39_UNCW3</name>
<dbReference type="PANTHER" id="PTHR11629:SF63">
    <property type="entry name" value="V-TYPE PROTON ATPASE SUBUNIT A"/>
    <property type="match status" value="1"/>
</dbReference>
<dbReference type="GO" id="GO:0033179">
    <property type="term" value="C:proton-transporting V-type ATPase, V0 domain"/>
    <property type="evidence" value="ECO:0007669"/>
    <property type="project" value="InterPro"/>
</dbReference>
<evidence type="ECO:0000256" key="4">
    <source>
        <dbReference type="ARBA" id="ARBA00022692"/>
    </source>
</evidence>
<dbReference type="Pfam" id="PF01496">
    <property type="entry name" value="V_ATPase_I"/>
    <property type="match status" value="1"/>
</dbReference>
<dbReference type="GO" id="GO:0051117">
    <property type="term" value="F:ATPase binding"/>
    <property type="evidence" value="ECO:0007669"/>
    <property type="project" value="TreeGrafter"/>
</dbReference>
<keyword evidence="8" id="KW-0175">Coiled coil</keyword>
<dbReference type="GO" id="GO:0016471">
    <property type="term" value="C:vacuolar proton-transporting V-type ATPase complex"/>
    <property type="evidence" value="ECO:0007669"/>
    <property type="project" value="TreeGrafter"/>
</dbReference>
<keyword evidence="3" id="KW-0813">Transport</keyword>
<accession>A0A7V3ZZ39</accession>
<feature type="transmembrane region" description="Helical" evidence="9">
    <location>
        <begin position="359"/>
        <end position="382"/>
    </location>
</feature>
<dbReference type="AlphaFoldDB" id="A0A7V3ZZ39"/>
<comment type="similarity">
    <text evidence="2">Belongs to the V-ATPase 116 kDa subunit family.</text>
</comment>
<feature type="transmembrane region" description="Helical" evidence="9">
    <location>
        <begin position="444"/>
        <end position="468"/>
    </location>
</feature>